<dbReference type="InterPro" id="IPR012337">
    <property type="entry name" value="RNaseH-like_sf"/>
</dbReference>
<comment type="caution">
    <text evidence="2">The sequence shown here is derived from an EMBL/GenBank/DDBJ whole genome shotgun (WGS) entry which is preliminary data.</text>
</comment>
<dbReference type="AlphaFoldDB" id="A0A9P7BLX2"/>
<organism evidence="2 3">
    <name type="scientific">Rhizopus oryzae</name>
    <name type="common">Mucormycosis agent</name>
    <name type="synonym">Rhizopus arrhizus var. delemar</name>
    <dbReference type="NCBI Taxonomy" id="64495"/>
    <lineage>
        <taxon>Eukaryota</taxon>
        <taxon>Fungi</taxon>
        <taxon>Fungi incertae sedis</taxon>
        <taxon>Mucoromycota</taxon>
        <taxon>Mucoromycotina</taxon>
        <taxon>Mucoromycetes</taxon>
        <taxon>Mucorales</taxon>
        <taxon>Mucorineae</taxon>
        <taxon>Rhizopodaceae</taxon>
        <taxon>Rhizopus</taxon>
    </lineage>
</organism>
<name>A0A9P7BLX2_RHIOR</name>
<dbReference type="Proteomes" id="UP000716291">
    <property type="component" value="Unassembled WGS sequence"/>
</dbReference>
<feature type="domain" description="Tc1-like transposase DDE" evidence="1">
    <location>
        <begin position="4"/>
        <end position="75"/>
    </location>
</feature>
<dbReference type="OrthoDB" id="5379619at2759"/>
<dbReference type="PANTHER" id="PTHR46564">
    <property type="entry name" value="TRANSPOSASE"/>
    <property type="match status" value="1"/>
</dbReference>
<evidence type="ECO:0000259" key="1">
    <source>
        <dbReference type="Pfam" id="PF13358"/>
    </source>
</evidence>
<dbReference type="PANTHER" id="PTHR46564:SF1">
    <property type="entry name" value="TRANSPOSASE"/>
    <property type="match status" value="1"/>
</dbReference>
<sequence length="110" mass="12774">MNEMDRFPEMKGYYIVMDNTPIYPSQEISAMVADRGYRSVYLPPYSPELNPIEKFWAIVRNKVKRSQFNDTEDLITRISEACNSVPPNHLRAFVQHSVNVFEKCLNGEAI</sequence>
<evidence type="ECO:0000313" key="3">
    <source>
        <dbReference type="Proteomes" id="UP000716291"/>
    </source>
</evidence>
<reference evidence="2" key="1">
    <citation type="journal article" date="2020" name="Microb. Genom.">
        <title>Genetic diversity of clinical and environmental Mucorales isolates obtained from an investigation of mucormycosis cases among solid organ transplant recipients.</title>
        <authorList>
            <person name="Nguyen M.H."/>
            <person name="Kaul D."/>
            <person name="Muto C."/>
            <person name="Cheng S.J."/>
            <person name="Richter R.A."/>
            <person name="Bruno V.M."/>
            <person name="Liu G."/>
            <person name="Beyhan S."/>
            <person name="Sundermann A.J."/>
            <person name="Mounaud S."/>
            <person name="Pasculle A.W."/>
            <person name="Nierman W.C."/>
            <person name="Driscoll E."/>
            <person name="Cumbie R."/>
            <person name="Clancy C.J."/>
            <person name="Dupont C.L."/>
        </authorList>
    </citation>
    <scope>NUCLEOTIDE SEQUENCE</scope>
    <source>
        <strain evidence="2">GL11</strain>
    </source>
</reference>
<gene>
    <name evidence="2" type="ORF">G6F64_011735</name>
</gene>
<dbReference type="EMBL" id="JAANQT010003033">
    <property type="protein sequence ID" value="KAG1301510.1"/>
    <property type="molecule type" value="Genomic_DNA"/>
</dbReference>
<protein>
    <recommendedName>
        <fullName evidence="1">Tc1-like transposase DDE domain-containing protein</fullName>
    </recommendedName>
</protein>
<accession>A0A9P7BLX2</accession>
<dbReference type="SUPFAM" id="SSF53098">
    <property type="entry name" value="Ribonuclease H-like"/>
    <property type="match status" value="1"/>
</dbReference>
<dbReference type="Gene3D" id="3.30.420.10">
    <property type="entry name" value="Ribonuclease H-like superfamily/Ribonuclease H"/>
    <property type="match status" value="1"/>
</dbReference>
<dbReference type="GO" id="GO:0003676">
    <property type="term" value="F:nucleic acid binding"/>
    <property type="evidence" value="ECO:0007669"/>
    <property type="project" value="InterPro"/>
</dbReference>
<dbReference type="InterPro" id="IPR038717">
    <property type="entry name" value="Tc1-like_DDE_dom"/>
</dbReference>
<evidence type="ECO:0000313" key="2">
    <source>
        <dbReference type="EMBL" id="KAG1301510.1"/>
    </source>
</evidence>
<dbReference type="Pfam" id="PF13358">
    <property type="entry name" value="DDE_3"/>
    <property type="match status" value="1"/>
</dbReference>
<keyword evidence="3" id="KW-1185">Reference proteome</keyword>
<proteinExistence type="predicted"/>
<dbReference type="InterPro" id="IPR036397">
    <property type="entry name" value="RNaseH_sf"/>
</dbReference>